<dbReference type="PROSITE" id="PS01091">
    <property type="entry name" value="TATD_3"/>
    <property type="match status" value="1"/>
</dbReference>
<evidence type="ECO:0000256" key="3">
    <source>
        <dbReference type="ARBA" id="ARBA00022801"/>
    </source>
</evidence>
<sequence length="252" mass="27520">MSAPRLVDFHCHLDLYPDPAAAIRACEEAKVATLAVTTTPKAFRQNMNLAKGAEFVRIGLGIHPHLAEQRWTELPLFEALLPETRYVGEVGLDASPAHYRSIDRQVDVFRRILTSCQRAGDKILSVHSVRTASKVLDHIEELLPKGSGKVVLHWFSGSVADARRAAALGCYFSVNQAMFRSERSVALLGTLPLDRLLTETDGPFVEVDGSPVTPGGVDEAVRMLGDVVGLGAEEMRRAILNNLKAVLERSAN</sequence>
<name>A0AB36R4Z9_9HYPH</name>
<comment type="caution">
    <text evidence="5">The sequence shown here is derived from an EMBL/GenBank/DDBJ whole genome shotgun (WGS) entry which is preliminary data.</text>
</comment>
<reference evidence="6" key="1">
    <citation type="submission" date="2017-08" db="EMBL/GenBank/DDBJ databases">
        <title>Mesorhizobium wenxinae sp. nov., a novel rhizobial species isolated from root nodules of chickpea (Cicer arietinum L.).</title>
        <authorList>
            <person name="Zhang J."/>
        </authorList>
    </citation>
    <scope>NUCLEOTIDE SEQUENCE [LARGE SCALE GENOMIC DNA]</scope>
    <source>
        <strain evidence="6">USDA 3392</strain>
    </source>
</reference>
<keyword evidence="2 4" id="KW-0479">Metal-binding</keyword>
<evidence type="ECO:0000256" key="4">
    <source>
        <dbReference type="PIRSR" id="PIRSR005902-1"/>
    </source>
</evidence>
<dbReference type="Proteomes" id="UP000216215">
    <property type="component" value="Unassembled WGS sequence"/>
</dbReference>
<feature type="binding site" evidence="4">
    <location>
        <position position="10"/>
    </location>
    <ligand>
        <name>a divalent metal cation</name>
        <dbReference type="ChEBI" id="CHEBI:60240"/>
        <label>1</label>
    </ligand>
</feature>
<organism evidence="5 6">
    <name type="scientific">Mesorhizobium mediterraneum</name>
    <dbReference type="NCBI Taxonomy" id="43617"/>
    <lineage>
        <taxon>Bacteria</taxon>
        <taxon>Pseudomonadati</taxon>
        <taxon>Pseudomonadota</taxon>
        <taxon>Alphaproteobacteria</taxon>
        <taxon>Hyphomicrobiales</taxon>
        <taxon>Phyllobacteriaceae</taxon>
        <taxon>Mesorhizobium</taxon>
    </lineage>
</organism>
<evidence type="ECO:0000313" key="5">
    <source>
        <dbReference type="EMBL" id="PAP99798.1"/>
    </source>
</evidence>
<dbReference type="Gene3D" id="3.20.20.140">
    <property type="entry name" value="Metal-dependent hydrolases"/>
    <property type="match status" value="1"/>
</dbReference>
<keyword evidence="6" id="KW-1185">Reference proteome</keyword>
<gene>
    <name evidence="5" type="ORF">CIT25_23330</name>
</gene>
<dbReference type="GO" id="GO:0016788">
    <property type="term" value="F:hydrolase activity, acting on ester bonds"/>
    <property type="evidence" value="ECO:0007669"/>
    <property type="project" value="InterPro"/>
</dbReference>
<evidence type="ECO:0000313" key="6">
    <source>
        <dbReference type="Proteomes" id="UP000216215"/>
    </source>
</evidence>
<dbReference type="PANTHER" id="PTHR46317:SF1">
    <property type="entry name" value="HYDROLASE, TATD FAMILY"/>
    <property type="match status" value="1"/>
</dbReference>
<feature type="binding site" evidence="4">
    <location>
        <position position="201"/>
    </location>
    <ligand>
        <name>a divalent metal cation</name>
        <dbReference type="ChEBI" id="CHEBI:60240"/>
        <label>1</label>
    </ligand>
</feature>
<protein>
    <submittedName>
        <fullName evidence="5">Hydrolase TatD</fullName>
    </submittedName>
</protein>
<accession>A0AB36R4Z9</accession>
<comment type="similarity">
    <text evidence="1">Belongs to the metallo-dependent hydrolases superfamily. TatD-type hydrolase family.</text>
</comment>
<dbReference type="SUPFAM" id="SSF51556">
    <property type="entry name" value="Metallo-dependent hydrolases"/>
    <property type="match status" value="1"/>
</dbReference>
<evidence type="ECO:0000256" key="2">
    <source>
        <dbReference type="ARBA" id="ARBA00022723"/>
    </source>
</evidence>
<dbReference type="InterPro" id="IPR001130">
    <property type="entry name" value="TatD-like"/>
</dbReference>
<dbReference type="EMBL" id="NPKI01000029">
    <property type="protein sequence ID" value="PAP99798.1"/>
    <property type="molecule type" value="Genomic_DNA"/>
</dbReference>
<feature type="binding site" evidence="4">
    <location>
        <position position="153"/>
    </location>
    <ligand>
        <name>a divalent metal cation</name>
        <dbReference type="ChEBI" id="CHEBI:60240"/>
        <label>2</label>
    </ligand>
</feature>
<dbReference type="CDD" id="cd01310">
    <property type="entry name" value="TatD_DNAse"/>
    <property type="match status" value="1"/>
</dbReference>
<feature type="binding site" evidence="4">
    <location>
        <position position="127"/>
    </location>
    <ligand>
        <name>a divalent metal cation</name>
        <dbReference type="ChEBI" id="CHEBI:60240"/>
        <label>2</label>
    </ligand>
</feature>
<dbReference type="RefSeq" id="WP_091600256.1">
    <property type="nucleotide sequence ID" value="NZ_CP088151.1"/>
</dbReference>
<proteinExistence type="inferred from homology"/>
<dbReference type="PIRSF" id="PIRSF005902">
    <property type="entry name" value="DNase_TatD"/>
    <property type="match status" value="1"/>
</dbReference>
<dbReference type="NCBIfam" id="NF041926">
    <property type="entry name" value="QatD"/>
    <property type="match status" value="1"/>
</dbReference>
<dbReference type="AlphaFoldDB" id="A0AB36R4Z9"/>
<feature type="binding site" evidence="4">
    <location>
        <position position="89"/>
    </location>
    <ligand>
        <name>a divalent metal cation</name>
        <dbReference type="ChEBI" id="CHEBI:60240"/>
        <label>1</label>
    </ligand>
</feature>
<dbReference type="InterPro" id="IPR018228">
    <property type="entry name" value="DNase_TatD-rel_CS"/>
</dbReference>
<dbReference type="InterPro" id="IPR032466">
    <property type="entry name" value="Metal_Hydrolase"/>
</dbReference>
<keyword evidence="3 5" id="KW-0378">Hydrolase</keyword>
<dbReference type="Pfam" id="PF01026">
    <property type="entry name" value="TatD_DNase"/>
    <property type="match status" value="1"/>
</dbReference>
<evidence type="ECO:0000256" key="1">
    <source>
        <dbReference type="ARBA" id="ARBA00009275"/>
    </source>
</evidence>
<dbReference type="GO" id="GO:0046872">
    <property type="term" value="F:metal ion binding"/>
    <property type="evidence" value="ECO:0007669"/>
    <property type="project" value="UniProtKB-KW"/>
</dbReference>
<dbReference type="PANTHER" id="PTHR46317">
    <property type="entry name" value="HYDROLASE OF PHP SUPERFAMILY-RELATED PROTEIN"/>
    <property type="match status" value="1"/>
</dbReference>
<dbReference type="InterPro" id="IPR049677">
    <property type="entry name" value="QatD"/>
</dbReference>
<feature type="binding site" evidence="4">
    <location>
        <position position="12"/>
    </location>
    <ligand>
        <name>a divalent metal cation</name>
        <dbReference type="ChEBI" id="CHEBI:60240"/>
        <label>1</label>
    </ligand>
</feature>